<dbReference type="EMBL" id="JBHEZY010000011">
    <property type="protein sequence ID" value="MFC1434004.1"/>
    <property type="molecule type" value="Genomic_DNA"/>
</dbReference>
<proteinExistence type="predicted"/>
<gene>
    <name evidence="1" type="ORF">ACEZDB_25460</name>
</gene>
<evidence type="ECO:0000313" key="1">
    <source>
        <dbReference type="EMBL" id="MFC1434004.1"/>
    </source>
</evidence>
<accession>A0ABV6X713</accession>
<dbReference type="Proteomes" id="UP001592530">
    <property type="component" value="Unassembled WGS sequence"/>
</dbReference>
<name>A0ABV6X713_9ACTN</name>
<organism evidence="1 2">
    <name type="scientific">Streptacidiphilus alkalitolerans</name>
    <dbReference type="NCBI Taxonomy" id="3342712"/>
    <lineage>
        <taxon>Bacteria</taxon>
        <taxon>Bacillati</taxon>
        <taxon>Actinomycetota</taxon>
        <taxon>Actinomycetes</taxon>
        <taxon>Kitasatosporales</taxon>
        <taxon>Streptomycetaceae</taxon>
        <taxon>Streptacidiphilus</taxon>
    </lineage>
</organism>
<sequence>MNSSESGASSVDRILERIRADASAEAETGDASVGEALKALMDMRKMGWDAFRALESVERPTLAPAADDDHGFAMILAVSRQRAEALHHAVQVALQVTGELIPAAEPLLDLNGPVLPGMDLELVIDEAEQLLGHLESCRLLAFQVSRRHGEAMRRTTDLVANLAGAQSEAWSLVQRLDAFVIDASGADLSDIELTDPDLLARTLWDSGTHWRDSLTTLTIQHYSYEVRPGVFQVQKGTERDSEVGVK</sequence>
<comment type="caution">
    <text evidence="1">The sequence shown here is derived from an EMBL/GenBank/DDBJ whole genome shotgun (WGS) entry which is preliminary data.</text>
</comment>
<protein>
    <submittedName>
        <fullName evidence="1">Uncharacterized protein</fullName>
    </submittedName>
</protein>
<reference evidence="1 2" key="1">
    <citation type="submission" date="2024-09" db="EMBL/GenBank/DDBJ databases">
        <authorList>
            <person name="Lee S.D."/>
        </authorList>
    </citation>
    <scope>NUCLEOTIDE SEQUENCE [LARGE SCALE GENOMIC DNA]</scope>
    <source>
        <strain evidence="1 2">N1-3</strain>
    </source>
</reference>
<evidence type="ECO:0000313" key="2">
    <source>
        <dbReference type="Proteomes" id="UP001592530"/>
    </source>
</evidence>
<dbReference type="RefSeq" id="WP_380556262.1">
    <property type="nucleotide sequence ID" value="NZ_JBHEZY010000011.1"/>
</dbReference>